<keyword evidence="2" id="KW-1185">Reference proteome</keyword>
<accession>A0A8R1XMZ3</accession>
<proteinExistence type="predicted"/>
<protein>
    <submittedName>
        <fullName evidence="1">Uncharacterized protein</fullName>
    </submittedName>
</protein>
<dbReference type="Proteomes" id="UP000024404">
    <property type="component" value="Unassembled WGS sequence"/>
</dbReference>
<name>A0A8R1XMZ3_ONCVO</name>
<evidence type="ECO:0000313" key="1">
    <source>
        <dbReference type="EnsemblMetazoa" id="OVOC11668.1"/>
    </source>
</evidence>
<dbReference type="OMA" id="LEYTHCR"/>
<reference evidence="1" key="2">
    <citation type="submission" date="2022-06" db="UniProtKB">
        <authorList>
            <consortium name="EnsemblMetazoa"/>
        </authorList>
    </citation>
    <scope>IDENTIFICATION</scope>
</reference>
<evidence type="ECO:0000313" key="2">
    <source>
        <dbReference type="Proteomes" id="UP000024404"/>
    </source>
</evidence>
<dbReference type="InterPro" id="IPR008451">
    <property type="entry name" value="Chromadorea_ALT"/>
</dbReference>
<dbReference type="AlphaFoldDB" id="A0A8R1XMZ3"/>
<dbReference type="Pfam" id="PF05535">
    <property type="entry name" value="Chromadorea_ALT"/>
    <property type="match status" value="1"/>
</dbReference>
<reference evidence="2" key="1">
    <citation type="submission" date="2013-10" db="EMBL/GenBank/DDBJ databases">
        <title>Genome sequencing of Onchocerca volvulus.</title>
        <authorList>
            <person name="Cotton J."/>
            <person name="Tsai J."/>
            <person name="Stanley E."/>
            <person name="Tracey A."/>
            <person name="Holroyd N."/>
            <person name="Lustigman S."/>
            <person name="Berriman M."/>
        </authorList>
    </citation>
    <scope>NUCLEOTIDE SEQUENCE</scope>
</reference>
<organism evidence="1 2">
    <name type="scientific">Onchocerca volvulus</name>
    <dbReference type="NCBI Taxonomy" id="6282"/>
    <lineage>
        <taxon>Eukaryota</taxon>
        <taxon>Metazoa</taxon>
        <taxon>Ecdysozoa</taxon>
        <taxon>Nematoda</taxon>
        <taxon>Chromadorea</taxon>
        <taxon>Rhabditida</taxon>
        <taxon>Spirurina</taxon>
        <taxon>Spiruromorpha</taxon>
        <taxon>Filarioidea</taxon>
        <taxon>Onchocercidae</taxon>
        <taxon>Onchocerca</taxon>
    </lineage>
</organism>
<dbReference type="EMBL" id="CMVM020000002">
    <property type="status" value="NOT_ANNOTATED_CDS"/>
    <property type="molecule type" value="Genomic_DNA"/>
</dbReference>
<dbReference type="EnsemblMetazoa" id="OVOC11668.1">
    <property type="protein sequence ID" value="OVOC11668.1"/>
    <property type="gene ID" value="WBGene00248477"/>
</dbReference>
<sequence length="115" mass="13463">MWQLFLLAIAPCLSQPSFDNSISLCKPSEDPNSDCIGAYFVETDGKIQSCNEHKDCYDYREPIHWCRPDPEQKWMKEGCHCDPKLQLCVINRQSYGRLEYTHCRSALDWGKRMLE</sequence>